<accession>A0A8H5D7D4</accession>
<feature type="domain" description="Rhamnogalacturonase A/B/Epimerase-like pectate lyase" evidence="2">
    <location>
        <begin position="88"/>
        <end position="334"/>
    </location>
</feature>
<evidence type="ECO:0000259" key="2">
    <source>
        <dbReference type="Pfam" id="PF12708"/>
    </source>
</evidence>
<protein>
    <recommendedName>
        <fullName evidence="2">Rhamnogalacturonase A/B/Epimerase-like pectate lyase domain-containing protein</fullName>
    </recommendedName>
</protein>
<feature type="domain" description="Rhamnogalacturonase A/B/Epimerase-like pectate lyase" evidence="2">
    <location>
        <begin position="467"/>
        <end position="537"/>
    </location>
</feature>
<proteinExistence type="predicted"/>
<evidence type="ECO:0000313" key="4">
    <source>
        <dbReference type="Proteomes" id="UP000518752"/>
    </source>
</evidence>
<dbReference type="Gene3D" id="2.160.20.10">
    <property type="entry name" value="Single-stranded right-handed beta-helix, Pectin lyase-like"/>
    <property type="match status" value="3"/>
</dbReference>
<organism evidence="3 4">
    <name type="scientific">Collybiopsis confluens</name>
    <dbReference type="NCBI Taxonomy" id="2823264"/>
    <lineage>
        <taxon>Eukaryota</taxon>
        <taxon>Fungi</taxon>
        <taxon>Dikarya</taxon>
        <taxon>Basidiomycota</taxon>
        <taxon>Agaricomycotina</taxon>
        <taxon>Agaricomycetes</taxon>
        <taxon>Agaricomycetidae</taxon>
        <taxon>Agaricales</taxon>
        <taxon>Marasmiineae</taxon>
        <taxon>Omphalotaceae</taxon>
        <taxon>Collybiopsis</taxon>
    </lineage>
</organism>
<keyword evidence="1" id="KW-0732">Signal</keyword>
<feature type="chain" id="PRO_5034584263" description="Rhamnogalacturonase A/B/Epimerase-like pectate lyase domain-containing protein" evidence="1">
    <location>
        <begin position="20"/>
        <end position="878"/>
    </location>
</feature>
<dbReference type="InterPro" id="IPR011050">
    <property type="entry name" value="Pectin_lyase_fold/virulence"/>
</dbReference>
<dbReference type="InterPro" id="IPR024535">
    <property type="entry name" value="RHGA/B-epi-like_pectate_lyase"/>
</dbReference>
<dbReference type="InterPro" id="IPR051801">
    <property type="entry name" value="GH28_Enzymes"/>
</dbReference>
<dbReference type="CDD" id="cd23668">
    <property type="entry name" value="GH55_beta13glucanase-like"/>
    <property type="match status" value="1"/>
</dbReference>
<name>A0A8H5D7D4_9AGAR</name>
<keyword evidence="4" id="KW-1185">Reference proteome</keyword>
<evidence type="ECO:0000313" key="3">
    <source>
        <dbReference type="EMBL" id="KAF5354519.1"/>
    </source>
</evidence>
<dbReference type="SUPFAM" id="SSF51126">
    <property type="entry name" value="Pectin lyase-like"/>
    <property type="match status" value="2"/>
</dbReference>
<reference evidence="3 4" key="1">
    <citation type="journal article" date="2020" name="ISME J.">
        <title>Uncovering the hidden diversity of litter-decomposition mechanisms in mushroom-forming fungi.</title>
        <authorList>
            <person name="Floudas D."/>
            <person name="Bentzer J."/>
            <person name="Ahren D."/>
            <person name="Johansson T."/>
            <person name="Persson P."/>
            <person name="Tunlid A."/>
        </authorList>
    </citation>
    <scope>NUCLEOTIDE SEQUENCE [LARGE SCALE GENOMIC DNA]</scope>
    <source>
        <strain evidence="3 4">CBS 406.79</strain>
    </source>
</reference>
<dbReference type="Proteomes" id="UP000518752">
    <property type="component" value="Unassembled WGS sequence"/>
</dbReference>
<dbReference type="EMBL" id="JAACJN010000259">
    <property type="protein sequence ID" value="KAF5354519.1"/>
    <property type="molecule type" value="Genomic_DNA"/>
</dbReference>
<evidence type="ECO:0000256" key="1">
    <source>
        <dbReference type="SAM" id="SignalP"/>
    </source>
</evidence>
<sequence length="878" mass="95027">MVLSALCINFGLLFLLTAAASLDRSQTGNYSKNTGHHNPMSSEHVASRLLQTDSLGPGTAQDDALYWRALVKHQGSSPFNSNTSYQVFRNVMDYGAKGDGVTDDSDAIKQVSIFGHKFFQLISFHEFSRAISDGDRCGVGNCPSSTLTPAVVYFPPGVFLVKHAITPYYMTQLLGDARNPPTLLADETFSDLAVIDVDPYIPGGNGAQWFANQNNFYRSIKNFVIDVRRVPAPISQGTGIHWQVAQGTSLQNIVFYMSDAPDTAHQGIWMENGSGGLMSDLVFYGGKFAMWVGNQQFTVRNVTMNNSQSAVFGVWAWGWTFQGITINNCSVGFDLLTGGTTPSTQSVGAEAIIDAVVNDTPIFVRSSSTNNDHLSGSLVLVNAHLNNVPVAVTASNQAEPILLGTKGVMNIAAWAQGNVYQGSSSEFQYTQDNVAIPDIASSLLDTNGRIVSKGRPQYEDYSLDQIVSAKDYGAKGDGQTDDTAVLQAMLSEFANQKIIFLDAGVYIITGRLDIPAGTRLTGETWSTISARGDFFADQNNPQVAVAVGSVGSVGVVEITDVVFSTQGSTPGAILVEWNVRDPEDAPASAGMWDTHFRMGGVAGTNMQLEQCPAGTNNTAACTSVFLSLHITEQATVYLERVVCSTFFHPLIIQPCKQKSWIWVADHVLDDDGASQLEIYAGRGILSESQGPVWMIGTLRAVVFYMIWFWNVLLSRAPYHLPIPPGQCKRPLPRPSPNRIAISVGSPDLTLVSFRLTLSLSQPIPPAPYPFVLNSTYSDPGFPEGLASSWALSVENSQGIVVFGANFYSFFNNYNETCSDNNGVCQSQIIDIDSSSLVQLYSVSTVGVEYLISLDQKGVARDEDNQNGFSETVTVWTSA</sequence>
<feature type="signal peptide" evidence="1">
    <location>
        <begin position="1"/>
        <end position="19"/>
    </location>
</feature>
<comment type="caution">
    <text evidence="3">The sequence shown here is derived from an EMBL/GenBank/DDBJ whole genome shotgun (WGS) entry which is preliminary data.</text>
</comment>
<gene>
    <name evidence="3" type="ORF">D9757_014009</name>
</gene>
<dbReference type="InterPro" id="IPR012334">
    <property type="entry name" value="Pectin_lyas_fold"/>
</dbReference>
<dbReference type="PANTHER" id="PTHR31339">
    <property type="entry name" value="PECTIN LYASE-RELATED"/>
    <property type="match status" value="1"/>
</dbReference>
<dbReference type="OrthoDB" id="1046782at2759"/>
<dbReference type="AlphaFoldDB" id="A0A8H5D7D4"/>
<dbReference type="Pfam" id="PF12708">
    <property type="entry name" value="Pect-lyase_RHGA_epim"/>
    <property type="match status" value="2"/>
</dbReference>
<dbReference type="PANTHER" id="PTHR31339:SF9">
    <property type="entry name" value="PLASMIN AND FIBRONECTIN-BINDING PROTEIN A"/>
    <property type="match status" value="1"/>
</dbReference>